<accession>A0A9N7Y800</accession>
<dbReference type="GO" id="GO:0007165">
    <property type="term" value="P:signal transduction"/>
    <property type="evidence" value="ECO:0007669"/>
    <property type="project" value="InterPro"/>
</dbReference>
<evidence type="ECO:0000256" key="1">
    <source>
        <dbReference type="SAM" id="MobiDB-lite"/>
    </source>
</evidence>
<dbReference type="Pfam" id="PF06484">
    <property type="entry name" value="Ten_N"/>
    <property type="match status" value="1"/>
</dbReference>
<dbReference type="AlphaFoldDB" id="A0A9N7Y800"/>
<feature type="compositionally biased region" description="Acidic residues" evidence="1">
    <location>
        <begin position="46"/>
        <end position="55"/>
    </location>
</feature>
<evidence type="ECO:0000259" key="2">
    <source>
        <dbReference type="Pfam" id="PF06484"/>
    </source>
</evidence>
<protein>
    <recommendedName>
        <fullName evidence="2">Teneurin N-terminal domain-containing protein</fullName>
    </recommendedName>
</protein>
<proteinExistence type="predicted"/>
<sequence>MGPPLHCSSASSSPVEQLPYPPPSIAANQCQGGLLGNCAAQPAQDSDSEDEDEFGPDSFLVQTGSGNLYAPATATADVSAHAGGSNQSERIPLQLREEAEKPGELLQCCPGSLALKGAEVKVQRSGRPGAASEGHSRGLRRDLLGCGCFLPRPRGSGRLLLICKARLVFPCGSTAGLSPQTPELRLKERAQLFAQSSELLDSGGRTQNWESPSYQLWPNWAKVNAAPPRTLNDKHAKG</sequence>
<dbReference type="InterPro" id="IPR009471">
    <property type="entry name" value="Ten_N"/>
</dbReference>
<reference evidence="3" key="1">
    <citation type="submission" date="2020-03" db="EMBL/GenBank/DDBJ databases">
        <authorList>
            <person name="Weist P."/>
        </authorList>
    </citation>
    <scope>NUCLEOTIDE SEQUENCE</scope>
</reference>
<evidence type="ECO:0000313" key="3">
    <source>
        <dbReference type="EMBL" id="CAB1414679.1"/>
    </source>
</evidence>
<name>A0A9N7Y800_PLEPL</name>
<dbReference type="GO" id="GO:0016020">
    <property type="term" value="C:membrane"/>
    <property type="evidence" value="ECO:0007669"/>
    <property type="project" value="InterPro"/>
</dbReference>
<feature type="region of interest" description="Disordered" evidence="1">
    <location>
        <begin position="1"/>
        <end position="24"/>
    </location>
</feature>
<organism evidence="3 4">
    <name type="scientific">Pleuronectes platessa</name>
    <name type="common">European plaice</name>
    <dbReference type="NCBI Taxonomy" id="8262"/>
    <lineage>
        <taxon>Eukaryota</taxon>
        <taxon>Metazoa</taxon>
        <taxon>Chordata</taxon>
        <taxon>Craniata</taxon>
        <taxon>Vertebrata</taxon>
        <taxon>Euteleostomi</taxon>
        <taxon>Actinopterygii</taxon>
        <taxon>Neopterygii</taxon>
        <taxon>Teleostei</taxon>
        <taxon>Neoteleostei</taxon>
        <taxon>Acanthomorphata</taxon>
        <taxon>Carangaria</taxon>
        <taxon>Pleuronectiformes</taxon>
        <taxon>Pleuronectoidei</taxon>
        <taxon>Pleuronectidae</taxon>
        <taxon>Pleuronectes</taxon>
    </lineage>
</organism>
<feature type="region of interest" description="Disordered" evidence="1">
    <location>
        <begin position="36"/>
        <end position="62"/>
    </location>
</feature>
<comment type="caution">
    <text evidence="3">The sequence shown here is derived from an EMBL/GenBank/DDBJ whole genome shotgun (WGS) entry which is preliminary data.</text>
</comment>
<gene>
    <name evidence="3" type="ORF">PLEPLA_LOCUS2388</name>
</gene>
<dbReference type="Proteomes" id="UP001153269">
    <property type="component" value="Unassembled WGS sequence"/>
</dbReference>
<keyword evidence="4" id="KW-1185">Reference proteome</keyword>
<dbReference type="EMBL" id="CADEAL010000117">
    <property type="protein sequence ID" value="CAB1414679.1"/>
    <property type="molecule type" value="Genomic_DNA"/>
</dbReference>
<evidence type="ECO:0000313" key="4">
    <source>
        <dbReference type="Proteomes" id="UP001153269"/>
    </source>
</evidence>
<feature type="domain" description="Teneurin N-terminal" evidence="2">
    <location>
        <begin position="1"/>
        <end position="82"/>
    </location>
</feature>